<accession>A0A7T7HN16</accession>
<evidence type="ECO:0000313" key="2">
    <source>
        <dbReference type="Proteomes" id="UP000596083"/>
    </source>
</evidence>
<reference evidence="1 2" key="1">
    <citation type="submission" date="2020-12" db="EMBL/GenBank/DDBJ databases">
        <authorList>
            <person name="Zheng R.K."/>
            <person name="Sun C.M."/>
        </authorList>
    </citation>
    <scope>NUCLEOTIDE SEQUENCE [LARGE SCALE GENOMIC DNA]</scope>
    <source>
        <strain evidence="1 2">ZRK001</strain>
    </source>
</reference>
<proteinExistence type="predicted"/>
<protein>
    <recommendedName>
        <fullName evidence="3">DNA adenine methylase</fullName>
    </recommendedName>
</protein>
<dbReference type="RefSeq" id="WP_200337593.1">
    <property type="nucleotide sequence ID" value="NZ_CP066786.1"/>
</dbReference>
<dbReference type="KEGG" id="mlut:JET14_08285"/>
<dbReference type="EMBL" id="CP066786">
    <property type="protein sequence ID" value="QQM32129.1"/>
    <property type="molecule type" value="Genomic_DNA"/>
</dbReference>
<evidence type="ECO:0008006" key="3">
    <source>
        <dbReference type="Google" id="ProtNLM"/>
    </source>
</evidence>
<sequence length="133" mass="14781">MFRLDPPYLGCDTGCSRDSLLRAGLAEMAKRLAGIKGRFIPSLNDRPEARERFSAFQFADVKLDYTIGSGGQKPVGEVFMPVGKDIRPDGYLPVFRGRIPLRPSGARRGWWAVPDKRSGDTLLCGRLCSFIVF</sequence>
<dbReference type="AlphaFoldDB" id="A0A7T7HN16"/>
<evidence type="ECO:0000313" key="1">
    <source>
        <dbReference type="EMBL" id="QQM32129.1"/>
    </source>
</evidence>
<dbReference type="Proteomes" id="UP000596083">
    <property type="component" value="Chromosome"/>
</dbReference>
<gene>
    <name evidence="1" type="ORF">JET14_08285</name>
</gene>
<name>A0A7T7HN16_9HYPH</name>
<organism evidence="1 2">
    <name type="scientific">Martelella lutilitoris</name>
    <dbReference type="NCBI Taxonomy" id="2583532"/>
    <lineage>
        <taxon>Bacteria</taxon>
        <taxon>Pseudomonadati</taxon>
        <taxon>Pseudomonadota</taxon>
        <taxon>Alphaproteobacteria</taxon>
        <taxon>Hyphomicrobiales</taxon>
        <taxon>Aurantimonadaceae</taxon>
        <taxon>Martelella</taxon>
    </lineage>
</organism>